<organism evidence="2 3">
    <name type="scientific">Intrasporangium chromatireducens Q5-1</name>
    <dbReference type="NCBI Taxonomy" id="584657"/>
    <lineage>
        <taxon>Bacteria</taxon>
        <taxon>Bacillati</taxon>
        <taxon>Actinomycetota</taxon>
        <taxon>Actinomycetes</taxon>
        <taxon>Micrococcales</taxon>
        <taxon>Intrasporangiaceae</taxon>
        <taxon>Intrasporangium</taxon>
    </lineage>
</organism>
<dbReference type="InterPro" id="IPR013974">
    <property type="entry name" value="SAF"/>
</dbReference>
<accession>W9GCF9</accession>
<dbReference type="Pfam" id="PF08666">
    <property type="entry name" value="SAF"/>
    <property type="match status" value="1"/>
</dbReference>
<protein>
    <recommendedName>
        <fullName evidence="1">SAF domain-containing protein</fullName>
    </recommendedName>
</protein>
<evidence type="ECO:0000259" key="1">
    <source>
        <dbReference type="SMART" id="SM00858"/>
    </source>
</evidence>
<gene>
    <name evidence="2" type="ORF">N864_18685</name>
</gene>
<dbReference type="SMART" id="SM00858">
    <property type="entry name" value="SAF"/>
    <property type="match status" value="1"/>
</dbReference>
<name>W9GCF9_9MICO</name>
<dbReference type="Gene3D" id="3.90.1210.10">
    <property type="entry name" value="Antifreeze-like/N-acetylneuraminic acid synthase C-terminal domain"/>
    <property type="match status" value="1"/>
</dbReference>
<dbReference type="RefSeq" id="WP_051518941.1">
    <property type="nucleotide sequence ID" value="NZ_AWQS01000476.1"/>
</dbReference>
<dbReference type="AlphaFoldDB" id="W9GCF9"/>
<comment type="caution">
    <text evidence="2">The sequence shown here is derived from an EMBL/GenBank/DDBJ whole genome shotgun (WGS) entry which is preliminary data.</text>
</comment>
<evidence type="ECO:0000313" key="2">
    <source>
        <dbReference type="EMBL" id="EWT03770.1"/>
    </source>
</evidence>
<dbReference type="EMBL" id="AWQS01000476">
    <property type="protein sequence ID" value="EWT03770.1"/>
    <property type="molecule type" value="Genomic_DNA"/>
</dbReference>
<proteinExistence type="predicted"/>
<evidence type="ECO:0000313" key="3">
    <source>
        <dbReference type="Proteomes" id="UP000019494"/>
    </source>
</evidence>
<dbReference type="Proteomes" id="UP000019494">
    <property type="component" value="Unassembled WGS sequence"/>
</dbReference>
<feature type="domain" description="SAF" evidence="1">
    <location>
        <begin position="52"/>
        <end position="114"/>
    </location>
</feature>
<reference evidence="3" key="1">
    <citation type="submission" date="2013-08" db="EMBL/GenBank/DDBJ databases">
        <title>Intrasporangium oryzae NRRL B-24470.</title>
        <authorList>
            <person name="Liu H."/>
            <person name="Wang G."/>
        </authorList>
    </citation>
    <scope>NUCLEOTIDE SEQUENCE [LARGE SCALE GENOMIC DNA]</scope>
    <source>
        <strain evidence="3">Q5-1</strain>
    </source>
</reference>
<sequence length="215" mass="21296">RTTGGSGSARLRRRRVVRRGRLRRWGAALLAALAGFLGVTALTPRGAAAPGVPTVVAASDLPAGAVLGEGDLVVEPRPPSHRPDTAVADPGRVLGAVLAAPLSAKEVVTSSRLRGAGLLSGQPTGTVAMSVPVLDPESAGVTSGSRVDLYASGSGDLVASDVTVLGARVPEASTWSSGGAASLTLALDPQSAAAVARSVSTLQAGEIFVVALRAG</sequence>
<keyword evidence="3" id="KW-1185">Reference proteome</keyword>
<dbReference type="CDD" id="cd11614">
    <property type="entry name" value="SAF_CpaB_FlgA_like"/>
    <property type="match status" value="1"/>
</dbReference>
<feature type="non-terminal residue" evidence="2">
    <location>
        <position position="1"/>
    </location>
</feature>